<dbReference type="AlphaFoldDB" id="A0A4P8XMS0"/>
<evidence type="ECO:0000259" key="1">
    <source>
        <dbReference type="Pfam" id="PF18964"/>
    </source>
</evidence>
<gene>
    <name evidence="2" type="ORF">E6C60_3405</name>
</gene>
<proteinExistence type="predicted"/>
<dbReference type="InterPro" id="IPR043759">
    <property type="entry name" value="DUF5704"/>
</dbReference>
<keyword evidence="3" id="KW-1185">Reference proteome</keyword>
<organism evidence="2 3">
    <name type="scientific">Paenibacillus algicola</name>
    <dbReference type="NCBI Taxonomy" id="2565926"/>
    <lineage>
        <taxon>Bacteria</taxon>
        <taxon>Bacillati</taxon>
        <taxon>Bacillota</taxon>
        <taxon>Bacilli</taxon>
        <taxon>Bacillales</taxon>
        <taxon>Paenibacillaceae</taxon>
        <taxon>Paenibacillus</taxon>
    </lineage>
</organism>
<sequence>MYWTQIDDGRFRATSYRASGGYVFTNNIGSESTPWPATNEVVDKIEMKNNPLYKPHEYKDYQGLPAHPVKVKNPIIVKVETVDGRQDEESKITSLEITDLKTAVMITSRTGRISMSSNKYNQFMREDTGNKAWSDACGCYLDWSKWTFGYYTPINIYWRGDVIEEKKITLTGKATLDIGEETSLAAAVSTLSPGQVDFSAPVNISYAADWSTDKQSVVSLVGSSGKVKGVSPGTATVTAVWRKQETPNDEGYVLTASLTLTVQDGGCVGDCGPPPAPGGGCTAPVPGDSVTGSVMDPSATAVIRADPRGQERFDVLQGIPTSESLYGNVMARSYLYQNEFVNMHGTCTYTVPVTQPYLLQWDEEENGPPDASGKPTTITVRKQRSETVTQEYTVERPYAYWVIGKLEVYQLQEAELMNYALSGGTMTLRPAGYTPPSYAAATAGEHLLEPSINAVTLPLKTVAGDQVPAEDFTAYAEEAVTPVKVRNDHLTFNQSLILDSSLVEESGPAPSALPAPGWIHPDVLYSPNHVISADKINRSRAPSQGTLAYQRMPVQIQGSGVDPVFPISSINPVTIHTPVVLYASVSDDQAHNQKTEPHPTRAAFILDRPFTVRIPTSGQHLEASSFPGYGNRDYARYVRSKQVRFPFDVYQADRSTFIPKHTWIDIPVHQLDTEFFLPVWVDEGEYEVYFRTLAENAPADYSWEREANLHLPHHAAVDEVSVDVIGRLYDFKVTDIADYTWETVFRTAKGSREHTGKVYWTGLQHLDGGSRGNVLPYTLPIAPGKHPQAGYANAAVKTGYHFKFDVKTKGNLFGSSDGIAITPRFDFVHLDGRGRQPVDLYYHRGKEYFIPIGSPQDTVKREITLNTRLRNVPLQELLDTAAYQYQRGPQGEALQPYTSRYLQQVSTEKTWIGRYDWLLLPSQLRTLIGPKAGLPPTVDPYRASAAIQRWYGEYSLPAEVYAVPQGTSLPEYARRYGLDEQSDLFLKEGYIIVNFDLESVRNGDVAHPHLQYIHAPHMNQWRLEGFQDSIHNPAGQRFPLLDGDVLFYHGDLGSRQDFESQVPH</sequence>
<name>A0A4P8XMS0_9BACL</name>
<dbReference type="KEGG" id="palo:E6C60_3405"/>
<protein>
    <recommendedName>
        <fullName evidence="1">DUF5704 domain-containing protein</fullName>
    </recommendedName>
</protein>
<dbReference type="Proteomes" id="UP000300879">
    <property type="component" value="Chromosome"/>
</dbReference>
<reference evidence="2 3" key="1">
    <citation type="submission" date="2019-05" db="EMBL/GenBank/DDBJ databases">
        <authorList>
            <person name="Chen C."/>
        </authorList>
    </citation>
    <scope>NUCLEOTIDE SEQUENCE [LARGE SCALE GENOMIC DNA]</scope>
    <source>
        <strain evidence="2 3">HB172198</strain>
    </source>
</reference>
<feature type="domain" description="DUF5704" evidence="1">
    <location>
        <begin position="313"/>
        <end position="488"/>
    </location>
</feature>
<dbReference type="Pfam" id="PF18964">
    <property type="entry name" value="DUF5704"/>
    <property type="match status" value="1"/>
</dbReference>
<evidence type="ECO:0000313" key="3">
    <source>
        <dbReference type="Proteomes" id="UP000300879"/>
    </source>
</evidence>
<dbReference type="Gene3D" id="2.60.40.1080">
    <property type="match status" value="1"/>
</dbReference>
<dbReference type="EMBL" id="CP040396">
    <property type="protein sequence ID" value="QCT04116.1"/>
    <property type="molecule type" value="Genomic_DNA"/>
</dbReference>
<evidence type="ECO:0000313" key="2">
    <source>
        <dbReference type="EMBL" id="QCT04116.1"/>
    </source>
</evidence>
<accession>A0A4P8XMS0</accession>